<reference evidence="1 2" key="1">
    <citation type="submission" date="2014-04" db="EMBL/GenBank/DDBJ databases">
        <authorList>
            <consortium name="DOE Joint Genome Institute"/>
            <person name="Kuo A."/>
            <person name="Kohler A."/>
            <person name="Costa M.D."/>
            <person name="Nagy L.G."/>
            <person name="Floudas D."/>
            <person name="Copeland A."/>
            <person name="Barry K.W."/>
            <person name="Cichocki N."/>
            <person name="Veneault-Fourrey C."/>
            <person name="LaButti K."/>
            <person name="Lindquist E.A."/>
            <person name="Lipzen A."/>
            <person name="Lundell T."/>
            <person name="Morin E."/>
            <person name="Murat C."/>
            <person name="Sun H."/>
            <person name="Tunlid A."/>
            <person name="Henrissat B."/>
            <person name="Grigoriev I.V."/>
            <person name="Hibbett D.S."/>
            <person name="Martin F."/>
            <person name="Nordberg H.P."/>
            <person name="Cantor M.N."/>
            <person name="Hua S.X."/>
        </authorList>
    </citation>
    <scope>NUCLEOTIDE SEQUENCE [LARGE SCALE GENOMIC DNA]</scope>
    <source>
        <strain evidence="1 2">441</strain>
    </source>
</reference>
<organism evidence="1 2">
    <name type="scientific">Pisolithus microcarpus 441</name>
    <dbReference type="NCBI Taxonomy" id="765257"/>
    <lineage>
        <taxon>Eukaryota</taxon>
        <taxon>Fungi</taxon>
        <taxon>Dikarya</taxon>
        <taxon>Basidiomycota</taxon>
        <taxon>Agaricomycotina</taxon>
        <taxon>Agaricomycetes</taxon>
        <taxon>Agaricomycetidae</taxon>
        <taxon>Boletales</taxon>
        <taxon>Sclerodermatineae</taxon>
        <taxon>Pisolithaceae</taxon>
        <taxon>Pisolithus</taxon>
    </lineage>
</organism>
<protein>
    <submittedName>
        <fullName evidence="1">Uncharacterized protein</fullName>
    </submittedName>
</protein>
<name>A0A0C9ZLL3_9AGAM</name>
<dbReference type="EMBL" id="KN833700">
    <property type="protein sequence ID" value="KIK26809.1"/>
    <property type="molecule type" value="Genomic_DNA"/>
</dbReference>
<evidence type="ECO:0000313" key="2">
    <source>
        <dbReference type="Proteomes" id="UP000054018"/>
    </source>
</evidence>
<accession>A0A0C9ZLL3</accession>
<keyword evidence="2" id="KW-1185">Reference proteome</keyword>
<gene>
    <name evidence="1" type="ORF">PISMIDRAFT_675764</name>
</gene>
<proteinExistence type="predicted"/>
<evidence type="ECO:0000313" key="1">
    <source>
        <dbReference type="EMBL" id="KIK26809.1"/>
    </source>
</evidence>
<reference evidence="2" key="2">
    <citation type="submission" date="2015-01" db="EMBL/GenBank/DDBJ databases">
        <title>Evolutionary Origins and Diversification of the Mycorrhizal Mutualists.</title>
        <authorList>
            <consortium name="DOE Joint Genome Institute"/>
            <consortium name="Mycorrhizal Genomics Consortium"/>
            <person name="Kohler A."/>
            <person name="Kuo A."/>
            <person name="Nagy L.G."/>
            <person name="Floudas D."/>
            <person name="Copeland A."/>
            <person name="Barry K.W."/>
            <person name="Cichocki N."/>
            <person name="Veneault-Fourrey C."/>
            <person name="LaButti K."/>
            <person name="Lindquist E.A."/>
            <person name="Lipzen A."/>
            <person name="Lundell T."/>
            <person name="Morin E."/>
            <person name="Murat C."/>
            <person name="Riley R."/>
            <person name="Ohm R."/>
            <person name="Sun H."/>
            <person name="Tunlid A."/>
            <person name="Henrissat B."/>
            <person name="Grigoriev I.V."/>
            <person name="Hibbett D.S."/>
            <person name="Martin F."/>
        </authorList>
    </citation>
    <scope>NUCLEOTIDE SEQUENCE [LARGE SCALE GENOMIC DNA]</scope>
    <source>
        <strain evidence="2">441</strain>
    </source>
</reference>
<sequence>MKYLNHLNGCFARHFTCKDCPSTNARSYLTEHKISNASRLYNEYIVYQKSIESLTLSTT</sequence>
<dbReference type="Proteomes" id="UP000054018">
    <property type="component" value="Unassembled WGS sequence"/>
</dbReference>
<dbReference type="HOGENOM" id="CLU_2961714_0_0_1"/>
<dbReference type="AlphaFoldDB" id="A0A0C9ZLL3"/>